<evidence type="ECO:0000313" key="2">
    <source>
        <dbReference type="Proteomes" id="UP000579605"/>
    </source>
</evidence>
<protein>
    <submittedName>
        <fullName evidence="1">Uncharacterized protein</fullName>
    </submittedName>
</protein>
<proteinExistence type="predicted"/>
<organism evidence="1 2">
    <name type="scientific">Actinopolymorpha rutila</name>
    <dbReference type="NCBI Taxonomy" id="446787"/>
    <lineage>
        <taxon>Bacteria</taxon>
        <taxon>Bacillati</taxon>
        <taxon>Actinomycetota</taxon>
        <taxon>Actinomycetes</taxon>
        <taxon>Propionibacteriales</taxon>
        <taxon>Actinopolymorphaceae</taxon>
        <taxon>Actinopolymorpha</taxon>
    </lineage>
</organism>
<keyword evidence="2" id="KW-1185">Reference proteome</keyword>
<accession>A0A852ZL13</accession>
<sequence length="683" mass="72845">MTLVTGDRVRVTTRSDGVSTATPIPGPGRSRMTFGIRRHGRDLNVVPADAAPLVASGRLDPRLFEVAGLVRAGYGDEQTDHLPLVVARPTGAAASTASATTATSSARSSARSWIPRALRPGRAVPSPRGQAVTEPKAAAGETWRWLAGTPSHVWLDTPARAGVTERAVKRGAAQADPATYTLTLRVIDRAGRLVTDPSRLQPSPTVVADLNTGDLIDLTGASTGLVAHLAPGTYAFSGIVSTTPASSPTSYTLLSAPRISVAANTTVTLDARQAHRVTTKVDAASPRAVVTTFGLVETVAGTPFTTLLTLRGNVPNHLYARATGTVTGRTYEFTVFRSLAAGAVTYDLLLGQEGSVPANPAYVVHDAALTRYDAVFAVPGGGLNLDGVWSREAELPGDSTIGLGWFYDVPLPARRTHLFTPRYAGRSLAWSDKLDVRSTPTQVRYSEVRDPLRYAPGQQVRHTFSPAAFRPQAGGYRQGDGVMNFSMEPMSPSLRDGTLMVNDSTGITATSTLRRAGVVVATSTDPFVLNAGVQPKPRASYTLDLRVGQHVPWSRYATTVTGHWQFTSAAPAGYIAPISLLNTVAVGAFDLLGRARAGRPFTLDLVTTSPDVTSTVTRTLLWVSYDDGHTWTRVTTTPGAPGHWSARVHHPNLPGRFVSLRTLAEDDQRSELTMTSIRAYRLY</sequence>
<evidence type="ECO:0000313" key="1">
    <source>
        <dbReference type="EMBL" id="NYH89086.1"/>
    </source>
</evidence>
<reference evidence="1 2" key="1">
    <citation type="submission" date="2020-07" db="EMBL/GenBank/DDBJ databases">
        <title>Sequencing the genomes of 1000 actinobacteria strains.</title>
        <authorList>
            <person name="Klenk H.-P."/>
        </authorList>
    </citation>
    <scope>NUCLEOTIDE SEQUENCE [LARGE SCALE GENOMIC DNA]</scope>
    <source>
        <strain evidence="1 2">DSM 18448</strain>
    </source>
</reference>
<gene>
    <name evidence="1" type="ORF">F4554_001724</name>
</gene>
<dbReference type="Proteomes" id="UP000579605">
    <property type="component" value="Unassembled WGS sequence"/>
</dbReference>
<comment type="caution">
    <text evidence="1">The sequence shown here is derived from an EMBL/GenBank/DDBJ whole genome shotgun (WGS) entry which is preliminary data.</text>
</comment>
<dbReference type="AlphaFoldDB" id="A0A852ZL13"/>
<dbReference type="RefSeq" id="WP_179786885.1">
    <property type="nucleotide sequence ID" value="NZ_BAAARR010000002.1"/>
</dbReference>
<name>A0A852ZL13_9ACTN</name>
<dbReference type="EMBL" id="JACBZH010000001">
    <property type="protein sequence ID" value="NYH89086.1"/>
    <property type="molecule type" value="Genomic_DNA"/>
</dbReference>